<dbReference type="AlphaFoldDB" id="A0A7V8CC11"/>
<reference evidence="1 2" key="1">
    <citation type="submission" date="2019-10" db="EMBL/GenBank/DDBJ databases">
        <title>Halotolerant bacteria associated to Saharan-endemic halophytes Stipa tenacissima L. and Atriplex halimus L mitigate salt stress and promote growth of tomato plants.</title>
        <authorList>
            <person name="Dif G."/>
        </authorList>
    </citation>
    <scope>NUCLEOTIDE SEQUENCE [LARGE SCALE GENOMIC DNA]</scope>
    <source>
        <strain evidence="1 2">IS26</strain>
    </source>
</reference>
<sequence>MPAADLEFALADFKERTKQIRQIMAVVESAGRSPAALTTPRAGIDLNKIAASTSNTANSMALIFLASAFEEFVREEAIQCGNQLMENYSTMPAKSRNAIRDSYWSVSRDRFKFTRSILVGDAPEPLLLAKVKVTLGAMQGFVVDDDAGKLDSQTFGHHSNNFRPGTVREIFGRFAIKDLTGQLAEYGKLKGYFGVSTKAECSSKLIAKWDEFYDRRNETVHSLSGATGFAVDAVISYIELLELTAEALKSVLTKALGSWS</sequence>
<dbReference type="EMBL" id="WELC01000023">
    <property type="protein sequence ID" value="KAB7628894.1"/>
    <property type="molecule type" value="Genomic_DNA"/>
</dbReference>
<proteinExistence type="predicted"/>
<evidence type="ECO:0000313" key="2">
    <source>
        <dbReference type="Proteomes" id="UP000449004"/>
    </source>
</evidence>
<protein>
    <recommendedName>
        <fullName evidence="3">RiboL-PSP-HEPN domain-containing protein</fullName>
    </recommendedName>
</protein>
<name>A0A7V8CC11_9GAMM</name>
<evidence type="ECO:0000313" key="1">
    <source>
        <dbReference type="EMBL" id="KAB7628894.1"/>
    </source>
</evidence>
<gene>
    <name evidence="1" type="ORF">F9K92_15715</name>
</gene>
<accession>A0A7V8CC11</accession>
<organism evidence="1 2">
    <name type="scientific">Stenotrophomonas rhizophila</name>
    <dbReference type="NCBI Taxonomy" id="216778"/>
    <lineage>
        <taxon>Bacteria</taxon>
        <taxon>Pseudomonadati</taxon>
        <taxon>Pseudomonadota</taxon>
        <taxon>Gammaproteobacteria</taxon>
        <taxon>Lysobacterales</taxon>
        <taxon>Lysobacteraceae</taxon>
        <taxon>Stenotrophomonas</taxon>
    </lineage>
</organism>
<dbReference type="RefSeq" id="WP_152153969.1">
    <property type="nucleotide sequence ID" value="NZ_WELC01000023.1"/>
</dbReference>
<dbReference type="Proteomes" id="UP000449004">
    <property type="component" value="Unassembled WGS sequence"/>
</dbReference>
<evidence type="ECO:0008006" key="3">
    <source>
        <dbReference type="Google" id="ProtNLM"/>
    </source>
</evidence>
<comment type="caution">
    <text evidence="1">The sequence shown here is derived from an EMBL/GenBank/DDBJ whole genome shotgun (WGS) entry which is preliminary data.</text>
</comment>